<sequence length="78" mass="8436">MCRLLCSQQKLPEIVLGASLRVVSGVHVQQSFATAQGITSDESVCMNTAEKARLRQHEAALLGAEPTEVHAAARVHQR</sequence>
<reference evidence="1 2" key="1">
    <citation type="journal article" date="2016" name="Gene">
        <title>PacBio SMRT assembly of a complex multi-replicon genome reveals chlorocatechol degradative operon in a region of genome plasticity.</title>
        <authorList>
            <person name="Ricker N."/>
            <person name="Shen S.Y."/>
            <person name="Goordial J."/>
            <person name="Jin S."/>
            <person name="Fulthorpe R.R."/>
        </authorList>
    </citation>
    <scope>NUCLEOTIDE SEQUENCE [LARGE SCALE GENOMIC DNA]</scope>
    <source>
        <strain evidence="1 2">OLGA172</strain>
    </source>
</reference>
<name>A0A160FI58_9BURK</name>
<keyword evidence="2" id="KW-1185">Reference proteome</keyword>
<accession>A0A160FI58</accession>
<dbReference type="KEGG" id="buz:AYM40_03455"/>
<proteinExistence type="predicted"/>
<protein>
    <submittedName>
        <fullName evidence="1">Uncharacterized protein</fullName>
    </submittedName>
</protein>
<dbReference type="AlphaFoldDB" id="A0A160FI58"/>
<dbReference type="EMBL" id="CP014578">
    <property type="protein sequence ID" value="ANB71528.1"/>
    <property type="molecule type" value="Genomic_DNA"/>
</dbReference>
<dbReference type="STRING" id="1804984.AYM40_03455"/>
<organism evidence="1 2">
    <name type="scientific">Paraburkholderia phytofirmans OLGA172</name>
    <dbReference type="NCBI Taxonomy" id="1417228"/>
    <lineage>
        <taxon>Bacteria</taxon>
        <taxon>Pseudomonadati</taxon>
        <taxon>Pseudomonadota</taxon>
        <taxon>Betaproteobacteria</taxon>
        <taxon>Burkholderiales</taxon>
        <taxon>Burkholderiaceae</taxon>
        <taxon>Paraburkholderia</taxon>
    </lineage>
</organism>
<gene>
    <name evidence="1" type="ORF">AYM40_03455</name>
</gene>
<evidence type="ECO:0000313" key="2">
    <source>
        <dbReference type="Proteomes" id="UP000076852"/>
    </source>
</evidence>
<evidence type="ECO:0000313" key="1">
    <source>
        <dbReference type="EMBL" id="ANB71528.1"/>
    </source>
</evidence>
<dbReference type="Proteomes" id="UP000076852">
    <property type="component" value="Chromosome 1"/>
</dbReference>